<dbReference type="NCBIfam" id="TIGR00549">
    <property type="entry name" value="mevalon_kin"/>
    <property type="match status" value="1"/>
</dbReference>
<comment type="subcellular location">
    <subcellularLocation>
        <location evidence="1 13">Cytoplasm</location>
    </subcellularLocation>
</comment>
<keyword evidence="8 13" id="KW-0418">Kinase</keyword>
<dbReference type="InterPro" id="IPR006204">
    <property type="entry name" value="GHMP_kinase_N_dom"/>
</dbReference>
<dbReference type="GO" id="GO:0005524">
    <property type="term" value="F:ATP binding"/>
    <property type="evidence" value="ECO:0007669"/>
    <property type="project" value="UniProtKB-KW"/>
</dbReference>
<evidence type="ECO:0000256" key="4">
    <source>
        <dbReference type="ARBA" id="ARBA00022490"/>
    </source>
</evidence>
<dbReference type="EC" id="2.7.1.36" evidence="3 13"/>
<keyword evidence="13" id="KW-0753">Steroid metabolism</keyword>
<comment type="similarity">
    <text evidence="2 13">Belongs to the GHMP kinase family. Mevalonate kinase subfamily.</text>
</comment>
<keyword evidence="5 13" id="KW-0444">Lipid biosynthesis</keyword>
<evidence type="ECO:0000313" key="17">
    <source>
        <dbReference type="WBParaSite" id="SPAL_0000737600.1"/>
    </source>
</evidence>
<evidence type="ECO:0000259" key="14">
    <source>
        <dbReference type="Pfam" id="PF00288"/>
    </source>
</evidence>
<dbReference type="Proteomes" id="UP000046392">
    <property type="component" value="Unplaced"/>
</dbReference>
<dbReference type="Gene3D" id="3.30.230.10">
    <property type="match status" value="1"/>
</dbReference>
<dbReference type="PANTHER" id="PTHR43290">
    <property type="entry name" value="MEVALONATE KINASE"/>
    <property type="match status" value="1"/>
</dbReference>
<dbReference type="STRING" id="174720.A0A0N5BN97"/>
<dbReference type="Pfam" id="PF08544">
    <property type="entry name" value="GHMP_kinases_C"/>
    <property type="match status" value="1"/>
</dbReference>
<dbReference type="InterPro" id="IPR006203">
    <property type="entry name" value="GHMP_knse_ATP-bd_CS"/>
</dbReference>
<organism evidence="16 17">
    <name type="scientific">Strongyloides papillosus</name>
    <name type="common">Intestinal threadworm</name>
    <dbReference type="NCBI Taxonomy" id="174720"/>
    <lineage>
        <taxon>Eukaryota</taxon>
        <taxon>Metazoa</taxon>
        <taxon>Ecdysozoa</taxon>
        <taxon>Nematoda</taxon>
        <taxon>Chromadorea</taxon>
        <taxon>Rhabditida</taxon>
        <taxon>Tylenchina</taxon>
        <taxon>Panagrolaimomorpha</taxon>
        <taxon>Strongyloidoidea</taxon>
        <taxon>Strongyloididae</taxon>
        <taxon>Strongyloides</taxon>
    </lineage>
</organism>
<evidence type="ECO:0000256" key="9">
    <source>
        <dbReference type="ARBA" id="ARBA00022840"/>
    </source>
</evidence>
<evidence type="ECO:0000256" key="12">
    <source>
        <dbReference type="ARBA" id="ARBA00029438"/>
    </source>
</evidence>
<dbReference type="InterPro" id="IPR014721">
    <property type="entry name" value="Ribsml_uS5_D2-typ_fold_subgr"/>
</dbReference>
<evidence type="ECO:0000256" key="8">
    <source>
        <dbReference type="ARBA" id="ARBA00022777"/>
    </source>
</evidence>
<dbReference type="InterPro" id="IPR013750">
    <property type="entry name" value="GHMP_kinase_C_dom"/>
</dbReference>
<keyword evidence="16" id="KW-1185">Reference proteome</keyword>
<dbReference type="PROSITE" id="PS00627">
    <property type="entry name" value="GHMP_KINASES_ATP"/>
    <property type="match status" value="1"/>
</dbReference>
<dbReference type="Gene3D" id="3.30.70.890">
    <property type="entry name" value="GHMP kinase, C-terminal domain"/>
    <property type="match status" value="1"/>
</dbReference>
<dbReference type="AlphaFoldDB" id="A0A0N5BN97"/>
<dbReference type="GO" id="GO:0019287">
    <property type="term" value="P:isopentenyl diphosphate biosynthetic process, mevalonate pathway"/>
    <property type="evidence" value="ECO:0007669"/>
    <property type="project" value="UniProtKB-UniPathway"/>
</dbReference>
<keyword evidence="7 13" id="KW-0547">Nucleotide-binding</keyword>
<keyword evidence="13" id="KW-0752">Steroid biosynthesis</keyword>
<keyword evidence="4 13" id="KW-0963">Cytoplasm</keyword>
<comment type="pathway">
    <text evidence="12 13">Isoprenoid biosynthesis; isopentenyl diphosphate biosynthesis via mevalonate pathway; isopentenyl diphosphate from (R)-mevalonate: step 1/3.</text>
</comment>
<keyword evidence="11 13" id="KW-0443">Lipid metabolism</keyword>
<dbReference type="GO" id="GO:0005829">
    <property type="term" value="C:cytosol"/>
    <property type="evidence" value="ECO:0007669"/>
    <property type="project" value="TreeGrafter"/>
</dbReference>
<evidence type="ECO:0000256" key="13">
    <source>
        <dbReference type="RuleBase" id="RU363087"/>
    </source>
</evidence>
<proteinExistence type="inferred from homology"/>
<dbReference type="SUPFAM" id="SSF55060">
    <property type="entry name" value="GHMP Kinase, C-terminal domain"/>
    <property type="match status" value="1"/>
</dbReference>
<name>A0A0N5BN97_STREA</name>
<evidence type="ECO:0000256" key="6">
    <source>
        <dbReference type="ARBA" id="ARBA00022679"/>
    </source>
</evidence>
<dbReference type="InterPro" id="IPR036554">
    <property type="entry name" value="GHMP_kinase_C_sf"/>
</dbReference>
<evidence type="ECO:0000256" key="10">
    <source>
        <dbReference type="ARBA" id="ARBA00022842"/>
    </source>
</evidence>
<dbReference type="WBParaSite" id="SPAL_0000737600.1">
    <property type="protein sequence ID" value="SPAL_0000737600.1"/>
    <property type="gene ID" value="SPAL_0000737600"/>
</dbReference>
<evidence type="ECO:0000256" key="5">
    <source>
        <dbReference type="ARBA" id="ARBA00022516"/>
    </source>
</evidence>
<keyword evidence="13" id="KW-0756">Sterol biosynthesis</keyword>
<evidence type="ECO:0000313" key="16">
    <source>
        <dbReference type="Proteomes" id="UP000046392"/>
    </source>
</evidence>
<feature type="domain" description="GHMP kinase C-terminal" evidence="15">
    <location>
        <begin position="299"/>
        <end position="335"/>
    </location>
</feature>
<dbReference type="UniPathway" id="UPA00057">
    <property type="reaction ID" value="UER00098"/>
</dbReference>
<keyword evidence="10" id="KW-0460">Magnesium</keyword>
<dbReference type="PRINTS" id="PR00959">
    <property type="entry name" value="MEVGALKINASE"/>
</dbReference>
<evidence type="ECO:0000256" key="2">
    <source>
        <dbReference type="ARBA" id="ARBA00006495"/>
    </source>
</evidence>
<evidence type="ECO:0000259" key="15">
    <source>
        <dbReference type="Pfam" id="PF08544"/>
    </source>
</evidence>
<dbReference type="GO" id="GO:0004496">
    <property type="term" value="F:mevalonate kinase activity"/>
    <property type="evidence" value="ECO:0007669"/>
    <property type="project" value="UniProtKB-EC"/>
</dbReference>
<comment type="catalytic activity">
    <reaction evidence="13">
        <text>(R)-mevalonate + ATP = (R)-5-phosphomevalonate + ADP + H(+)</text>
        <dbReference type="Rhea" id="RHEA:17065"/>
        <dbReference type="ChEBI" id="CHEBI:15378"/>
        <dbReference type="ChEBI" id="CHEBI:30616"/>
        <dbReference type="ChEBI" id="CHEBI:36464"/>
        <dbReference type="ChEBI" id="CHEBI:58146"/>
        <dbReference type="ChEBI" id="CHEBI:456216"/>
        <dbReference type="EC" id="2.7.1.36"/>
    </reaction>
</comment>
<dbReference type="SUPFAM" id="SSF54211">
    <property type="entry name" value="Ribosomal protein S5 domain 2-like"/>
    <property type="match status" value="1"/>
</dbReference>
<evidence type="ECO:0000256" key="1">
    <source>
        <dbReference type="ARBA" id="ARBA00004496"/>
    </source>
</evidence>
<keyword evidence="9 13" id="KW-0067">ATP-binding</keyword>
<dbReference type="PANTHER" id="PTHR43290:SF2">
    <property type="entry name" value="MEVALONATE KINASE"/>
    <property type="match status" value="1"/>
</dbReference>
<dbReference type="GO" id="GO:0006695">
    <property type="term" value="P:cholesterol biosynthetic process"/>
    <property type="evidence" value="ECO:0007669"/>
    <property type="project" value="TreeGrafter"/>
</dbReference>
<accession>A0A0N5BN97</accession>
<feature type="domain" description="GHMP kinase N-terminal" evidence="14">
    <location>
        <begin position="126"/>
        <end position="202"/>
    </location>
</feature>
<evidence type="ECO:0000256" key="11">
    <source>
        <dbReference type="ARBA" id="ARBA00023098"/>
    </source>
</evidence>
<dbReference type="InterPro" id="IPR020568">
    <property type="entry name" value="Ribosomal_Su5_D2-typ_SF"/>
</dbReference>
<sequence length="382" mass="42907">MNNELYVSAPGKIILFGEHAVVYGKTAVAGAINLRAYVKLSPTNDNTISLSLHDLNISKTWQFENIYAIADELKKLPNFSNFNTDEEIELSKELISKIGRIHENESHKYDIALEAFCYFITRLIIEKDIKLKSFNMSVRFELPASVGLGSSGAYCSSIIYTLFHFFDIPFKLKDVVDYGTFGEYFIHGKSSGIDVALSTYGKIGSFQYGRGIEILDCNTDFNIIIVNSKIERDTKKLVGMVKEKLERDKLLVGDLFEKIDKISNDSVEILKNMGCNGSKIDSLKILNEFCSRNNNYLLSLDLGHEETTKICNILSQYDITGKITGAGGGGCIYGIEIQKLDDFTREKLCLELENHGYNYWFCKLGASGVGKHDVIPEIFNMT</sequence>
<evidence type="ECO:0000256" key="3">
    <source>
        <dbReference type="ARBA" id="ARBA00012103"/>
    </source>
</evidence>
<protein>
    <recommendedName>
        <fullName evidence="3 13">Mevalonate kinase</fullName>
        <shortName evidence="13">MK</shortName>
        <ecNumber evidence="3 13">2.7.1.36</ecNumber>
    </recommendedName>
</protein>
<dbReference type="Pfam" id="PF00288">
    <property type="entry name" value="GHMP_kinases_N"/>
    <property type="match status" value="1"/>
</dbReference>
<dbReference type="InterPro" id="IPR006205">
    <property type="entry name" value="Mev_gal_kin"/>
</dbReference>
<evidence type="ECO:0000256" key="7">
    <source>
        <dbReference type="ARBA" id="ARBA00022741"/>
    </source>
</evidence>
<reference evidence="17" key="1">
    <citation type="submission" date="2017-02" db="UniProtKB">
        <authorList>
            <consortium name="WormBaseParasite"/>
        </authorList>
    </citation>
    <scope>IDENTIFICATION</scope>
</reference>
<keyword evidence="6 13" id="KW-0808">Transferase</keyword>
<keyword evidence="13" id="KW-1207">Sterol metabolism</keyword>